<feature type="compositionally biased region" description="Basic residues" evidence="1">
    <location>
        <begin position="13"/>
        <end position="23"/>
    </location>
</feature>
<dbReference type="AlphaFoldDB" id="A0A2P2IM90"/>
<proteinExistence type="predicted"/>
<reference evidence="2" key="1">
    <citation type="submission" date="2018-02" db="EMBL/GenBank/DDBJ databases">
        <title>Rhizophora mucronata_Transcriptome.</title>
        <authorList>
            <person name="Meera S.P."/>
            <person name="Sreeshan A."/>
            <person name="Augustine A."/>
        </authorList>
    </citation>
    <scope>NUCLEOTIDE SEQUENCE</scope>
    <source>
        <tissue evidence="2">Leaf</tissue>
    </source>
</reference>
<feature type="region of interest" description="Disordered" evidence="1">
    <location>
        <begin position="1"/>
        <end position="23"/>
    </location>
</feature>
<sequence length="116" mass="13667">MSNKSDNKLDLKNRKKKKRKKKRQRIECYYFPRNFQIMKGKIQLAVGLNWNTIGLQLMETPSSCRVPASQANYLAKRANDQYDEPTSILKMVDNLRKLPRKFHTLVPQKPKNDNCN</sequence>
<evidence type="ECO:0000256" key="1">
    <source>
        <dbReference type="SAM" id="MobiDB-lite"/>
    </source>
</evidence>
<accession>A0A2P2IM90</accession>
<feature type="compositionally biased region" description="Basic and acidic residues" evidence="1">
    <location>
        <begin position="1"/>
        <end position="12"/>
    </location>
</feature>
<evidence type="ECO:0000313" key="2">
    <source>
        <dbReference type="EMBL" id="MBW82344.1"/>
    </source>
</evidence>
<organism evidence="2">
    <name type="scientific">Rhizophora mucronata</name>
    <name type="common">Asiatic mangrove</name>
    <dbReference type="NCBI Taxonomy" id="61149"/>
    <lineage>
        <taxon>Eukaryota</taxon>
        <taxon>Viridiplantae</taxon>
        <taxon>Streptophyta</taxon>
        <taxon>Embryophyta</taxon>
        <taxon>Tracheophyta</taxon>
        <taxon>Spermatophyta</taxon>
        <taxon>Magnoliopsida</taxon>
        <taxon>eudicotyledons</taxon>
        <taxon>Gunneridae</taxon>
        <taxon>Pentapetalae</taxon>
        <taxon>rosids</taxon>
        <taxon>fabids</taxon>
        <taxon>Malpighiales</taxon>
        <taxon>Rhizophoraceae</taxon>
        <taxon>Rhizophora</taxon>
    </lineage>
</organism>
<name>A0A2P2IM90_RHIMU</name>
<protein>
    <submittedName>
        <fullName evidence="2">Uncharacterized protein</fullName>
    </submittedName>
</protein>
<dbReference type="EMBL" id="GGEC01001861">
    <property type="protein sequence ID" value="MBW82344.1"/>
    <property type="molecule type" value="Transcribed_RNA"/>
</dbReference>